<dbReference type="Proteomes" id="UP000252355">
    <property type="component" value="Unassembled WGS sequence"/>
</dbReference>
<protein>
    <submittedName>
        <fullName evidence="2">Uncharacterized protein</fullName>
    </submittedName>
</protein>
<proteinExistence type="predicted"/>
<dbReference type="AlphaFoldDB" id="A0A367ZP66"/>
<gene>
    <name evidence="2" type="ORF">OZSIB_0265</name>
</gene>
<keyword evidence="1" id="KW-0812">Transmembrane</keyword>
<keyword evidence="1" id="KW-0472">Membrane</keyword>
<feature type="transmembrane region" description="Helical" evidence="1">
    <location>
        <begin position="12"/>
        <end position="31"/>
    </location>
</feature>
<reference evidence="2 3" key="1">
    <citation type="submission" date="2018-05" db="EMBL/GenBank/DDBJ databases">
        <title>A metagenomic window into the 2 km-deep terrestrial subsurface aquifer revealed taxonomically and functionally diverse microbial community comprising novel uncultured bacterial lineages.</title>
        <authorList>
            <person name="Kadnikov V.V."/>
            <person name="Mardanov A.V."/>
            <person name="Beletsky A.V."/>
            <person name="Banks D."/>
            <person name="Pimenov N.V."/>
            <person name="Frank Y.A."/>
            <person name="Karnachuk O.V."/>
            <person name="Ravin N.V."/>
        </authorList>
    </citation>
    <scope>NUCLEOTIDE SEQUENCE [LARGE SCALE GENOMIC DNA]</scope>
    <source>
        <strain evidence="2">BY5</strain>
    </source>
</reference>
<accession>A0A367ZP66</accession>
<comment type="caution">
    <text evidence="2">The sequence shown here is derived from an EMBL/GenBank/DDBJ whole genome shotgun (WGS) entry which is preliminary data.</text>
</comment>
<name>A0A367ZP66_9BACT</name>
<organism evidence="2 3">
    <name type="scientific">Candidatus Ozemobacter sibiricus</name>
    <dbReference type="NCBI Taxonomy" id="2268124"/>
    <lineage>
        <taxon>Bacteria</taxon>
        <taxon>Candidatus Ozemobacteria</taxon>
        <taxon>Candidatus Ozemobacterales</taxon>
        <taxon>Candidatus Ozemobacteraceae</taxon>
        <taxon>Candidatus Ozemobacter</taxon>
    </lineage>
</organism>
<evidence type="ECO:0000313" key="2">
    <source>
        <dbReference type="EMBL" id="RCK79151.1"/>
    </source>
</evidence>
<evidence type="ECO:0000256" key="1">
    <source>
        <dbReference type="SAM" id="Phobius"/>
    </source>
</evidence>
<dbReference type="EMBL" id="QOQW01000015">
    <property type="protein sequence ID" value="RCK79151.1"/>
    <property type="molecule type" value="Genomic_DNA"/>
</dbReference>
<sequence length="758" mass="85080">MKAGGGARAANRRGMVLVLVVGCLVFTMLIFKSMVTRLRQENVLTNRTSVNERLYQIASAIGRLTIRKLQRDIETREPAVAKKILDAVFVNTRERIDDLYKSSDIVDLDVVKEIITQFKSRWGDLTVEVETGATIGKDSPFAPEFRGLEKSPFERRGSIDIDVIVEHRGFRKSCRIRKEFLLTRLFAPPFHKFTLFARRGAEVEEEKVNRLDKMDEDGKVTGGAPPLVLFNRLLRDKRPNQNGLDFTLNQPDHIVKDTAALTQNGWVYLGGTGKSTDAANKSGNLMLNICAGAEKDITKNYFGEYFHFFFDPPTKGWLGSKQWNQWMDSKIPNNNRGGGNHEIQVTFVDYGIYPGLKDLAFNGIPLFAQAIGSYRGRKDLLTKGNALHLFGTPSLCTPTLVFGQVKRRYVRTFAFYFSRAQRVFPIRAMTESEYDFYFPNEIAPWATNRGIDQTLQDALGRAIAKTSLPYNTYWYGDRNNNPPLCRLPPEFRDWEPYMAGLKNIVKPTDPALSWNAAIPRNIYCPDKPDTLCTPDFPFNNDPEIHYTGKLSDLRGNAAYLKDRMSYYITECKPGQVLKLSKCQFFMDHFVDRTSGRNQVFLNQIIGFNGDIEVDIPLEVLKGGVIYAKGAIRITQPVTNPFIANPPTTPDAFGYLTFVSDSVISLQLGGGSSSGGGLPQFHGFLVCLRADETGQIDVAGPVHIIGGVAVDRIDTLLEKGGIIEYGFEQSELGGMKDITNRDFYGLVMGPRDMEMVVED</sequence>
<keyword evidence="1" id="KW-1133">Transmembrane helix</keyword>
<evidence type="ECO:0000313" key="3">
    <source>
        <dbReference type="Proteomes" id="UP000252355"/>
    </source>
</evidence>